<organism evidence="15 16">
    <name type="scientific">Trichuris muris</name>
    <name type="common">Mouse whipworm</name>
    <dbReference type="NCBI Taxonomy" id="70415"/>
    <lineage>
        <taxon>Eukaryota</taxon>
        <taxon>Metazoa</taxon>
        <taxon>Ecdysozoa</taxon>
        <taxon>Nematoda</taxon>
        <taxon>Enoplea</taxon>
        <taxon>Dorylaimia</taxon>
        <taxon>Trichinellida</taxon>
        <taxon>Trichuridae</taxon>
        <taxon>Trichuris</taxon>
    </lineage>
</organism>
<evidence type="ECO:0000259" key="13">
    <source>
        <dbReference type="PROSITE" id="PS51194"/>
    </source>
</evidence>
<dbReference type="PANTHER" id="PTHR14074:SF16">
    <property type="entry name" value="ANTIVIRAL INNATE IMMUNE RESPONSE RECEPTOR RIG-I"/>
    <property type="match status" value="1"/>
</dbReference>
<keyword evidence="7" id="KW-0067">ATP-binding</keyword>
<dbReference type="PROSITE" id="PS51194">
    <property type="entry name" value="HELICASE_CTER"/>
    <property type="match status" value="1"/>
</dbReference>
<dbReference type="GO" id="GO:0030422">
    <property type="term" value="P:siRNA processing"/>
    <property type="evidence" value="ECO:0007669"/>
    <property type="project" value="UniProtKB-ARBA"/>
</dbReference>
<keyword evidence="6" id="KW-0347">Helicase</keyword>
<dbReference type="AlphaFoldDB" id="A0A5S6QL02"/>
<proteinExistence type="inferred from homology"/>
<dbReference type="Gene3D" id="3.30.160.380">
    <property type="entry name" value="Dicer dimerisation domain"/>
    <property type="match status" value="1"/>
</dbReference>
<evidence type="ECO:0000256" key="7">
    <source>
        <dbReference type="ARBA" id="ARBA00022840"/>
    </source>
</evidence>
<evidence type="ECO:0000256" key="10">
    <source>
        <dbReference type="ARBA" id="ARBA00035116"/>
    </source>
</evidence>
<keyword evidence="4" id="KW-0547">Nucleotide-binding</keyword>
<keyword evidence="5" id="KW-0378">Hydrolase</keyword>
<feature type="domain" description="Helicase C-terminal" evidence="13">
    <location>
        <begin position="368"/>
        <end position="548"/>
    </location>
</feature>
<dbReference type="PROSITE" id="PS51192">
    <property type="entry name" value="HELICASE_ATP_BIND_1"/>
    <property type="match status" value="1"/>
</dbReference>
<evidence type="ECO:0000313" key="15">
    <source>
        <dbReference type="Proteomes" id="UP000046395"/>
    </source>
</evidence>
<feature type="domain" description="Dicer dsRNA-binding fold" evidence="14">
    <location>
        <begin position="583"/>
        <end position="676"/>
    </location>
</feature>
<keyword evidence="11" id="KW-0694">RNA-binding</keyword>
<dbReference type="Pfam" id="PF03368">
    <property type="entry name" value="Dicer_dimer"/>
    <property type="match status" value="1"/>
</dbReference>
<dbReference type="FunFam" id="3.40.50.300:FF:000628">
    <property type="entry name" value="Endoribonuclease Dicer"/>
    <property type="match status" value="1"/>
</dbReference>
<dbReference type="InterPro" id="IPR005034">
    <property type="entry name" value="Dicer_dimerisation"/>
</dbReference>
<dbReference type="Proteomes" id="UP000046395">
    <property type="component" value="Unassembled WGS sequence"/>
</dbReference>
<dbReference type="GO" id="GO:0003677">
    <property type="term" value="F:DNA binding"/>
    <property type="evidence" value="ECO:0007669"/>
    <property type="project" value="InterPro"/>
</dbReference>
<comment type="cofactor">
    <cofactor evidence="2">
        <name>Mg(2+)</name>
        <dbReference type="ChEBI" id="CHEBI:18420"/>
    </cofactor>
</comment>
<dbReference type="InterPro" id="IPR014001">
    <property type="entry name" value="Helicase_ATP-bd"/>
</dbReference>
<dbReference type="PROSITE" id="PS51327">
    <property type="entry name" value="DICER_DSRBF"/>
    <property type="match status" value="1"/>
</dbReference>
<dbReference type="Pfam" id="PF00271">
    <property type="entry name" value="Helicase_C"/>
    <property type="match status" value="1"/>
</dbReference>
<evidence type="ECO:0000256" key="11">
    <source>
        <dbReference type="PROSITE-ProRule" id="PRU00657"/>
    </source>
</evidence>
<evidence type="ECO:0000259" key="14">
    <source>
        <dbReference type="PROSITE" id="PS51327"/>
    </source>
</evidence>
<dbReference type="GO" id="GO:0004525">
    <property type="term" value="F:ribonuclease III activity"/>
    <property type="evidence" value="ECO:0007669"/>
    <property type="project" value="UniProtKB-ARBA"/>
</dbReference>
<comment type="similarity">
    <text evidence="10 11">Belongs to the helicase family. Dicer subfamily.</text>
</comment>
<keyword evidence="9" id="KW-0464">Manganese</keyword>
<sequence>MESSDVASPVASSGKTENAAAENGYVERDYQISLAEKAVTENLLISLRTGSGKTLIAVLLIKRLAEQIRIPLQQGGKRSVFVVNTVVLVRQQAAYIRKHSDLKVAELCGNSKADFYSAADWDSLMNDYEVLVVVAQLFADGLNHAFVSMQQFNVVVFDECHHATGNHPYVIAMNHYVRCPIESRPRILGLTASVLNKGNSSLNVLAEFSRLERTLCSRIEASTWFLAASRFGTEPEVRIVTCKNDMADDYVHITNQLSDKCQQIVDFIANVKFSVARGQTTLQLISKMFSSVQNVVTHLGLWPALKACDEQLHELTVLGRACFTEGMLSFIALGLTQMRCLKYLLETYIKSVKSYDKLKSYISPRLRGLIDLLIQANKRYFTMAEWNDGNDQFCGIVFVQRRYTAYLIDALLKEIQMWEPVVLSHLKVCFVVGNGNGTASVFNRSEYRQQDTNISCFRSGDKNFVVATSVLEEGFDVQRCNMVIRFDPPLSFRSYIQSKGRARKRGSEYLILCDELEKAKVKKLLLSFLETESQLANYDGSTDVGDVQFDRDTEMDSLVTPYDVWLTLEDGSSRLARVTLSTSTRLLHMFCDKLPSATPGKAKLRYKYMALFDSVCTAKFVCTVDIPSIRLSESGVAMPTRELAKRAAALETCKTLHRSGRLNQHLLPFGVHDVVLLDFGAYRSFPSRFVDQYFSVINSAAEGDRKSILKYSRDVGFLTVYESKVMEEAHTNAVMILGEAFGSDRVFDFSTQDTTKRINRLIPVMLEHRLRPPTDEVYSFHRKMAGAFLLCAKMKAMVNCFELFANIKATSELAAAKEA</sequence>
<keyword evidence="15" id="KW-1185">Reference proteome</keyword>
<comment type="cofactor">
    <cofactor evidence="1">
        <name>Mn(2+)</name>
        <dbReference type="ChEBI" id="CHEBI:29035"/>
    </cofactor>
</comment>
<evidence type="ECO:0000256" key="6">
    <source>
        <dbReference type="ARBA" id="ARBA00022806"/>
    </source>
</evidence>
<dbReference type="PANTHER" id="PTHR14074">
    <property type="entry name" value="HELICASE WITH DEATH DOMAIN-RELATED"/>
    <property type="match status" value="1"/>
</dbReference>
<dbReference type="SMART" id="SM00487">
    <property type="entry name" value="DEXDc"/>
    <property type="match status" value="1"/>
</dbReference>
<keyword evidence="8" id="KW-0460">Magnesium</keyword>
<dbReference type="GO" id="GO:0005524">
    <property type="term" value="F:ATP binding"/>
    <property type="evidence" value="ECO:0007669"/>
    <property type="project" value="UniProtKB-KW"/>
</dbReference>
<evidence type="ECO:0000256" key="9">
    <source>
        <dbReference type="ARBA" id="ARBA00023211"/>
    </source>
</evidence>
<evidence type="ECO:0000256" key="8">
    <source>
        <dbReference type="ARBA" id="ARBA00022842"/>
    </source>
</evidence>
<name>A0A5S6QL02_TRIMR</name>
<dbReference type="STRING" id="70415.A0A5S6QL02"/>
<dbReference type="CDD" id="cd18034">
    <property type="entry name" value="DEXHc_dicer"/>
    <property type="match status" value="1"/>
</dbReference>
<evidence type="ECO:0000313" key="16">
    <source>
        <dbReference type="WBParaSite" id="TMUE_2000007878.1"/>
    </source>
</evidence>
<dbReference type="Gene3D" id="3.40.50.300">
    <property type="entry name" value="P-loop containing nucleotide triphosphate hydrolases"/>
    <property type="match status" value="2"/>
</dbReference>
<evidence type="ECO:0000256" key="3">
    <source>
        <dbReference type="ARBA" id="ARBA00022723"/>
    </source>
</evidence>
<dbReference type="WBParaSite" id="TMUE_2000007878.1">
    <property type="protein sequence ID" value="TMUE_2000007878.1"/>
    <property type="gene ID" value="WBGene00291969"/>
</dbReference>
<evidence type="ECO:0000259" key="12">
    <source>
        <dbReference type="PROSITE" id="PS51192"/>
    </source>
</evidence>
<dbReference type="InterPro" id="IPR038248">
    <property type="entry name" value="Dicer_dimer_sf"/>
</dbReference>
<dbReference type="GO" id="GO:0005737">
    <property type="term" value="C:cytoplasm"/>
    <property type="evidence" value="ECO:0007669"/>
    <property type="project" value="TreeGrafter"/>
</dbReference>
<reference evidence="16" key="1">
    <citation type="submission" date="2019-12" db="UniProtKB">
        <authorList>
            <consortium name="WormBaseParasite"/>
        </authorList>
    </citation>
    <scope>IDENTIFICATION</scope>
</reference>
<dbReference type="GO" id="GO:0046872">
    <property type="term" value="F:metal ion binding"/>
    <property type="evidence" value="ECO:0007669"/>
    <property type="project" value="UniProtKB-KW"/>
</dbReference>
<keyword evidence="3" id="KW-0479">Metal-binding</keyword>
<dbReference type="GO" id="GO:0003723">
    <property type="term" value="F:RNA binding"/>
    <property type="evidence" value="ECO:0007669"/>
    <property type="project" value="UniProtKB-UniRule"/>
</dbReference>
<evidence type="ECO:0000256" key="4">
    <source>
        <dbReference type="ARBA" id="ARBA00022741"/>
    </source>
</evidence>
<evidence type="ECO:0000256" key="1">
    <source>
        <dbReference type="ARBA" id="ARBA00001936"/>
    </source>
</evidence>
<accession>A0A5S6QL02</accession>
<dbReference type="GO" id="GO:0004386">
    <property type="term" value="F:helicase activity"/>
    <property type="evidence" value="ECO:0007669"/>
    <property type="project" value="UniProtKB-KW"/>
</dbReference>
<evidence type="ECO:0000256" key="2">
    <source>
        <dbReference type="ARBA" id="ARBA00001946"/>
    </source>
</evidence>
<dbReference type="SMART" id="SM00490">
    <property type="entry name" value="HELICc"/>
    <property type="match status" value="1"/>
</dbReference>
<dbReference type="SUPFAM" id="SSF52540">
    <property type="entry name" value="P-loop containing nucleoside triphosphate hydrolases"/>
    <property type="match status" value="1"/>
</dbReference>
<evidence type="ECO:0000256" key="5">
    <source>
        <dbReference type="ARBA" id="ARBA00022801"/>
    </source>
</evidence>
<protein>
    <submittedName>
        <fullName evidence="16">Helicase ATP-binding domain-containing protein</fullName>
    </submittedName>
</protein>
<feature type="domain" description="Helicase ATP-binding" evidence="12">
    <location>
        <begin position="34"/>
        <end position="212"/>
    </location>
</feature>
<dbReference type="InterPro" id="IPR027417">
    <property type="entry name" value="P-loop_NTPase"/>
</dbReference>
<dbReference type="Pfam" id="PF04851">
    <property type="entry name" value="ResIII"/>
    <property type="match status" value="1"/>
</dbReference>
<dbReference type="InterPro" id="IPR006935">
    <property type="entry name" value="Helicase/UvrB_N"/>
</dbReference>
<dbReference type="InterPro" id="IPR001650">
    <property type="entry name" value="Helicase_C-like"/>
</dbReference>
<dbReference type="InterPro" id="IPR051363">
    <property type="entry name" value="RLR_Helicase"/>
</dbReference>